<evidence type="ECO:0000313" key="1">
    <source>
        <dbReference type="EMBL" id="MBV7272067.1"/>
    </source>
</evidence>
<name>A0A949TML7_9CLOT</name>
<organism evidence="1 2">
    <name type="scientific">Clostridium thailandense</name>
    <dbReference type="NCBI Taxonomy" id="2794346"/>
    <lineage>
        <taxon>Bacteria</taxon>
        <taxon>Bacillati</taxon>
        <taxon>Bacillota</taxon>
        <taxon>Clostridia</taxon>
        <taxon>Eubacteriales</taxon>
        <taxon>Clostridiaceae</taxon>
        <taxon>Clostridium</taxon>
    </lineage>
</organism>
<dbReference type="AlphaFoldDB" id="A0A949TML7"/>
<reference evidence="1" key="1">
    <citation type="submission" date="2020-12" db="EMBL/GenBank/DDBJ databases">
        <title>Clostridium thailandense sp. nov., a novel acetogenic bacterium isolated from peat land soil in Thailand.</title>
        <authorList>
            <person name="Chaikitkaew S."/>
            <person name="Birkeland N.K."/>
        </authorList>
    </citation>
    <scope>NUCLEOTIDE SEQUENCE</scope>
    <source>
        <strain evidence="1">PL3</strain>
    </source>
</reference>
<dbReference type="RefSeq" id="WP_218319102.1">
    <property type="nucleotide sequence ID" value="NZ_JAEEGC010000018.1"/>
</dbReference>
<comment type="caution">
    <text evidence="1">The sequence shown here is derived from an EMBL/GenBank/DDBJ whole genome shotgun (WGS) entry which is preliminary data.</text>
</comment>
<dbReference type="Proteomes" id="UP000694308">
    <property type="component" value="Unassembled WGS sequence"/>
</dbReference>
<dbReference type="EMBL" id="JAEEGC010000018">
    <property type="protein sequence ID" value="MBV7272067.1"/>
    <property type="molecule type" value="Genomic_DNA"/>
</dbReference>
<sequence length="49" mass="5819">MARATANMRKELRGIASELEEIYPIFARCIKGLDYIDKSYLWKLKGRWL</sequence>
<proteinExistence type="predicted"/>
<protein>
    <submittedName>
        <fullName evidence="1">Uncharacterized protein</fullName>
    </submittedName>
</protein>
<keyword evidence="2" id="KW-1185">Reference proteome</keyword>
<accession>A0A949TML7</accession>
<gene>
    <name evidence="1" type="ORF">I6U48_03935</name>
</gene>
<evidence type="ECO:0000313" key="2">
    <source>
        <dbReference type="Proteomes" id="UP000694308"/>
    </source>
</evidence>